<dbReference type="KEGG" id="gbe:GbCGDNIH1_1120"/>
<keyword evidence="1" id="KW-0812">Transmembrane</keyword>
<evidence type="ECO:0000313" key="3">
    <source>
        <dbReference type="Proteomes" id="UP000001963"/>
    </source>
</evidence>
<protein>
    <submittedName>
        <fullName evidence="2">Uncharacterized protein</fullName>
    </submittedName>
</protein>
<dbReference type="Proteomes" id="UP000001963">
    <property type="component" value="Chromosome"/>
</dbReference>
<evidence type="ECO:0000256" key="1">
    <source>
        <dbReference type="SAM" id="Phobius"/>
    </source>
</evidence>
<dbReference type="EMBL" id="CP000394">
    <property type="protein sequence ID" value="ABI62018.2"/>
    <property type="molecule type" value="Genomic_DNA"/>
</dbReference>
<dbReference type="STRING" id="391165.GbCGDNIH1_1120"/>
<evidence type="ECO:0000313" key="2">
    <source>
        <dbReference type="EMBL" id="ABI62018.2"/>
    </source>
</evidence>
<dbReference type="AlphaFoldDB" id="Q0BT34"/>
<keyword evidence="1" id="KW-1133">Transmembrane helix</keyword>
<reference evidence="2 3" key="1">
    <citation type="journal article" date="2007" name="J. Bacteriol.">
        <title>Genome sequence analysis of the emerging human pathogenic acetic acid bacterium Granulibacter bethesdensis.</title>
        <authorList>
            <person name="Greenberg D.E."/>
            <person name="Porcella S.F."/>
            <person name="Zelazny A.M."/>
            <person name="Virtaneva K."/>
            <person name="Sturdevant D.E."/>
            <person name="Kupko J.J.III."/>
            <person name="Barbian K.D."/>
            <person name="Babar A."/>
            <person name="Dorward D.W."/>
            <person name="Holland S.M."/>
        </authorList>
    </citation>
    <scope>NUCLEOTIDE SEQUENCE [LARGE SCALE GENOMIC DNA]</scope>
    <source>
        <strain evidence="3">ATCC BAA-1260 / CGDNIH1</strain>
    </source>
</reference>
<name>Q0BT34_GRABC</name>
<keyword evidence="3" id="KW-1185">Reference proteome</keyword>
<proteinExistence type="predicted"/>
<feature type="transmembrane region" description="Helical" evidence="1">
    <location>
        <begin position="36"/>
        <end position="57"/>
    </location>
</feature>
<accession>Q0BT34</accession>
<gene>
    <name evidence="2" type="ordered locus">GbCGDNIH1_1120</name>
</gene>
<organism evidence="2 3">
    <name type="scientific">Granulibacter bethesdensis (strain ATCC BAA-1260 / CGDNIH1)</name>
    <dbReference type="NCBI Taxonomy" id="391165"/>
    <lineage>
        <taxon>Bacteria</taxon>
        <taxon>Pseudomonadati</taxon>
        <taxon>Pseudomonadota</taxon>
        <taxon>Alphaproteobacteria</taxon>
        <taxon>Acetobacterales</taxon>
        <taxon>Acetobacteraceae</taxon>
        <taxon>Granulibacter</taxon>
    </lineage>
</organism>
<sequence length="58" mass="6501">MRFFMDRIHRPQAILLAICIVCATISIVTASLDGPIWMTTLFGVPCPFLFFVVIAMIV</sequence>
<keyword evidence="1" id="KW-0472">Membrane</keyword>
<feature type="transmembrane region" description="Helical" evidence="1">
    <location>
        <begin position="12"/>
        <end position="30"/>
    </location>
</feature>